<feature type="region of interest" description="Disordered" evidence="1">
    <location>
        <begin position="62"/>
        <end position="186"/>
    </location>
</feature>
<feature type="region of interest" description="Disordered" evidence="1">
    <location>
        <begin position="200"/>
        <end position="236"/>
    </location>
</feature>
<organism evidence="2 3">
    <name type="scientific">Cryptococcus wingfieldii CBS 7118</name>
    <dbReference type="NCBI Taxonomy" id="1295528"/>
    <lineage>
        <taxon>Eukaryota</taxon>
        <taxon>Fungi</taxon>
        <taxon>Dikarya</taxon>
        <taxon>Basidiomycota</taxon>
        <taxon>Agaricomycotina</taxon>
        <taxon>Tremellomycetes</taxon>
        <taxon>Tremellales</taxon>
        <taxon>Cryptococcaceae</taxon>
        <taxon>Cryptococcus</taxon>
    </lineage>
</organism>
<protein>
    <submittedName>
        <fullName evidence="2">Uncharacterized protein</fullName>
    </submittedName>
</protein>
<gene>
    <name evidence="2" type="ORF">L198_04654</name>
</gene>
<keyword evidence="3" id="KW-1185">Reference proteome</keyword>
<dbReference type="Proteomes" id="UP000094819">
    <property type="component" value="Unassembled WGS sequence"/>
</dbReference>
<feature type="compositionally biased region" description="Gly residues" evidence="1">
    <location>
        <begin position="226"/>
        <end position="236"/>
    </location>
</feature>
<reference evidence="2 3" key="1">
    <citation type="submission" date="2016-06" db="EMBL/GenBank/DDBJ databases">
        <title>Evolution of pathogenesis and genome organization in the Tremellales.</title>
        <authorList>
            <person name="Cuomo C."/>
            <person name="Litvintseva A."/>
            <person name="Heitman J."/>
            <person name="Chen Y."/>
            <person name="Sun S."/>
            <person name="Springer D."/>
            <person name="Dromer F."/>
            <person name="Young S."/>
            <person name="Zeng Q."/>
            <person name="Chapman S."/>
            <person name="Gujja S."/>
            <person name="Saif S."/>
            <person name="Birren B."/>
        </authorList>
    </citation>
    <scope>NUCLEOTIDE SEQUENCE [LARGE SCALE GENOMIC DNA]</scope>
    <source>
        <strain evidence="2 3">CBS 7118</strain>
    </source>
</reference>
<accession>A0A1E3J3M6</accession>
<feature type="compositionally biased region" description="Gly residues" evidence="1">
    <location>
        <begin position="118"/>
        <end position="136"/>
    </location>
</feature>
<feature type="compositionally biased region" description="Basic and acidic residues" evidence="1">
    <location>
        <begin position="142"/>
        <end position="156"/>
    </location>
</feature>
<dbReference type="AlphaFoldDB" id="A0A1E3J3M6"/>
<dbReference type="RefSeq" id="XP_019031245.1">
    <property type="nucleotide sequence ID" value="XM_019176770.1"/>
</dbReference>
<dbReference type="EMBL" id="AWGH01000013">
    <property type="protein sequence ID" value="ODN95265.1"/>
    <property type="molecule type" value="Genomic_DNA"/>
</dbReference>
<comment type="caution">
    <text evidence="2">The sequence shown here is derived from an EMBL/GenBank/DDBJ whole genome shotgun (WGS) entry which is preliminary data.</text>
</comment>
<dbReference type="GeneID" id="30193867"/>
<name>A0A1E3J3M6_9TREE</name>
<evidence type="ECO:0000313" key="2">
    <source>
        <dbReference type="EMBL" id="ODN95265.1"/>
    </source>
</evidence>
<sequence>MTTSITDARFTVLHRSLTDTLSLSFDDPPETGWSVMPGYDESIPIPYHLEPPRLDADETLPSQMHPSYPFGRPVSSGKGRGGAGNGKRRRGRRVGNLLGTVGGREEGGSSGLRVEGFGARGGLGGGPGGWGGGGDGDGWEESGLREIVEKEEKKEVPPGMAGAKRPPTPPSPSLHPNQLPLPRSGHLLRQLERQQLREAIQAELQFDGPVPNEVPAGQRGDEAEGEQGGGDGGQQE</sequence>
<evidence type="ECO:0000256" key="1">
    <source>
        <dbReference type="SAM" id="MobiDB-lite"/>
    </source>
</evidence>
<proteinExistence type="predicted"/>
<evidence type="ECO:0000313" key="3">
    <source>
        <dbReference type="Proteomes" id="UP000094819"/>
    </source>
</evidence>
<dbReference type="OrthoDB" id="2351920at2759"/>